<keyword evidence="1" id="KW-0472">Membrane</keyword>
<dbReference type="EMBL" id="MSYM01000008">
    <property type="protein sequence ID" value="OLP07324.1"/>
    <property type="molecule type" value="Genomic_DNA"/>
</dbReference>
<protein>
    <submittedName>
        <fullName evidence="3">VanZ like family protein</fullName>
    </submittedName>
</protein>
<sequence>MWASVAFIVYGSLFPFDFQSEAKPIAQFFDEWRMFRHLADANDNFLLFIPLGVGLDACFRGRGRLLLACLVAWLVLGVGIQLMQLYLPSRTAALSDVLWNAVGMVFGVLAFKRVRLMFDHLQRSSSGQQDRYAMLLVAVWFCYESFPFVPTLDVGELRNHIKSVVVAPTFELMRLFQHALAAVLAGMAMLRANWLQPRWLNVLIPGSLAVILEIFVAYGSLRRETLLGIVGGLFVGYWLAANATKRTPLIVFGVAVVALLVTVLTPYRGQPAGATFTLAPFSYIFWWGITKDISPSAFEALAIGALFWVGKHLNGVIRVSPAGWVGGVFAALLVLEFFRVYVVGYHGDTTPLVLALVLASFGSSLSDRSHPQIQTESLPAHQAKVALRSRPHVTAPNYRIHVMAVLALSVLIFVVCHLPGGPYNLRELLHSSFWGGLSALGLALVAYGASNAVFLLVLPGRRKWLMMLPAVLAVHGVLSWWLLRVSVPMESLFDIVGSPVLDWPWEWEMLGRYVALHVAIMLQLVGAALCVRAILRPRSLADVLYWVVISGVMSWPLYLVVLQWAVTDNLTELIASNASFWAASALAAALFLSCFVASATAAVLAGAQRVKTLVILAALAAIGAATLYWVGTEHTIVKDGSVFSAFQFLLSTGRTHYAQGVDLMLRFGIAFLAVSSGLAALQWWSWRWLSKSN</sequence>
<dbReference type="InterPro" id="IPR006976">
    <property type="entry name" value="VanZ-like"/>
</dbReference>
<feature type="transmembrane region" description="Helical" evidence="1">
    <location>
        <begin position="432"/>
        <end position="457"/>
    </location>
</feature>
<feature type="transmembrane region" description="Helical" evidence="1">
    <location>
        <begin position="132"/>
        <end position="152"/>
    </location>
</feature>
<keyword evidence="1" id="KW-0812">Transmembrane</keyword>
<reference evidence="3 4" key="1">
    <citation type="submission" date="2017-01" db="EMBL/GenBank/DDBJ databases">
        <title>Genome sequence of Rhodoferax antarcticus ANT.BR, a psychrophilic purple nonsulfur bacterium from an Antarctic microbial mat.</title>
        <authorList>
            <person name="Baker J."/>
            <person name="Riester C."/>
            <person name="Skinner B."/>
            <person name="Newell A."/>
            <person name="Swingley W."/>
            <person name="Madigan M."/>
            <person name="Jung D."/>
            <person name="Asao M."/>
            <person name="Chen M."/>
            <person name="Loughlin P."/>
            <person name="Pan H."/>
            <person name="Lin S."/>
            <person name="Li N."/>
            <person name="Shaw J."/>
            <person name="Prado M."/>
            <person name="Sherman C."/>
            <person name="Li X."/>
            <person name="Tang J."/>
            <person name="Blankenship R."/>
            <person name="Zhao T."/>
            <person name="Touchman J."/>
            <person name="Sattley M."/>
        </authorList>
    </citation>
    <scope>NUCLEOTIDE SEQUENCE [LARGE SCALE GENOMIC DNA]</scope>
    <source>
        <strain evidence="3 4">ANT.BR</strain>
    </source>
</reference>
<comment type="caution">
    <text evidence="3">The sequence shown here is derived from an EMBL/GenBank/DDBJ whole genome shotgun (WGS) entry which is preliminary data.</text>
</comment>
<feature type="transmembrane region" description="Helical" evidence="1">
    <location>
        <begin position="199"/>
        <end position="219"/>
    </location>
</feature>
<evidence type="ECO:0000259" key="2">
    <source>
        <dbReference type="Pfam" id="PF04892"/>
    </source>
</evidence>
<feature type="transmembrane region" description="Helical" evidence="1">
    <location>
        <begin position="612"/>
        <end position="631"/>
    </location>
</feature>
<dbReference type="AlphaFoldDB" id="A0A1Q8YGY7"/>
<evidence type="ECO:0000256" key="1">
    <source>
        <dbReference type="SAM" id="Phobius"/>
    </source>
</evidence>
<feature type="transmembrane region" description="Helical" evidence="1">
    <location>
        <begin position="398"/>
        <end position="420"/>
    </location>
</feature>
<dbReference type="Pfam" id="PF04892">
    <property type="entry name" value="VanZ"/>
    <property type="match status" value="1"/>
</dbReference>
<dbReference type="Proteomes" id="UP000185911">
    <property type="component" value="Unassembled WGS sequence"/>
</dbReference>
<accession>A0A1Q8YGY7</accession>
<feature type="transmembrane region" description="Helical" evidence="1">
    <location>
        <begin position="578"/>
        <end position="605"/>
    </location>
</feature>
<feature type="transmembrane region" description="Helical" evidence="1">
    <location>
        <begin position="93"/>
        <end position="111"/>
    </location>
</feature>
<feature type="transmembrane region" description="Helical" evidence="1">
    <location>
        <begin position="322"/>
        <end position="343"/>
    </location>
</feature>
<feature type="transmembrane region" description="Helical" evidence="1">
    <location>
        <begin position="225"/>
        <end position="241"/>
    </location>
</feature>
<evidence type="ECO:0000313" key="4">
    <source>
        <dbReference type="Proteomes" id="UP000185911"/>
    </source>
</evidence>
<feature type="transmembrane region" description="Helical" evidence="1">
    <location>
        <begin position="248"/>
        <end position="264"/>
    </location>
</feature>
<feature type="transmembrane region" description="Helical" evidence="1">
    <location>
        <begin position="172"/>
        <end position="192"/>
    </location>
</feature>
<keyword evidence="1" id="KW-1133">Transmembrane helix</keyword>
<gene>
    <name evidence="3" type="ORF">BLL52_1154</name>
</gene>
<name>A0A1Q8YGY7_9BURK</name>
<feature type="transmembrane region" description="Helical" evidence="1">
    <location>
        <begin position="464"/>
        <end position="483"/>
    </location>
</feature>
<feature type="transmembrane region" description="Helical" evidence="1">
    <location>
        <begin position="510"/>
        <end position="531"/>
    </location>
</feature>
<feature type="transmembrane region" description="Helical" evidence="1">
    <location>
        <begin position="663"/>
        <end position="684"/>
    </location>
</feature>
<proteinExistence type="predicted"/>
<dbReference type="STRING" id="81479.RA876_00475"/>
<organism evidence="3 4">
    <name type="scientific">Rhodoferax antarcticus ANT.BR</name>
    <dbReference type="NCBI Taxonomy" id="1111071"/>
    <lineage>
        <taxon>Bacteria</taxon>
        <taxon>Pseudomonadati</taxon>
        <taxon>Pseudomonadota</taxon>
        <taxon>Betaproteobacteria</taxon>
        <taxon>Burkholderiales</taxon>
        <taxon>Comamonadaceae</taxon>
        <taxon>Rhodoferax</taxon>
    </lineage>
</organism>
<evidence type="ECO:0000313" key="3">
    <source>
        <dbReference type="EMBL" id="OLP07324.1"/>
    </source>
</evidence>
<feature type="domain" description="VanZ-like" evidence="2">
    <location>
        <begin position="13"/>
        <end position="112"/>
    </location>
</feature>
<keyword evidence="4" id="KW-1185">Reference proteome</keyword>
<feature type="transmembrane region" description="Helical" evidence="1">
    <location>
        <begin position="543"/>
        <end position="566"/>
    </location>
</feature>
<feature type="transmembrane region" description="Helical" evidence="1">
    <location>
        <begin position="66"/>
        <end position="87"/>
    </location>
</feature>